<reference evidence="6" key="1">
    <citation type="submission" date="2016-10" db="EMBL/GenBank/DDBJ databases">
        <authorList>
            <person name="Varghese N."/>
            <person name="Submissions S."/>
        </authorList>
    </citation>
    <scope>NUCLEOTIDE SEQUENCE [LARGE SCALE GENOMIC DNA]</scope>
    <source>
        <strain evidence="6">B48,IBRC-M 10115,DSM 25386,CECT 8001</strain>
    </source>
</reference>
<dbReference type="Gene3D" id="3.40.50.1820">
    <property type="entry name" value="alpha/beta hydrolase"/>
    <property type="match status" value="1"/>
</dbReference>
<dbReference type="RefSeq" id="WP_090750134.1">
    <property type="nucleotide sequence ID" value="NZ_FOBW01000023.1"/>
</dbReference>
<evidence type="ECO:0000313" key="6">
    <source>
        <dbReference type="Proteomes" id="UP000198553"/>
    </source>
</evidence>
<evidence type="ECO:0000313" key="5">
    <source>
        <dbReference type="EMBL" id="SEN85813.1"/>
    </source>
</evidence>
<keyword evidence="2 3" id="KW-0378">Hydrolase</keyword>
<dbReference type="InterPro" id="IPR029058">
    <property type="entry name" value="AB_hydrolase_fold"/>
</dbReference>
<dbReference type="OrthoDB" id="9775851at2"/>
<dbReference type="PROSITE" id="PS00941">
    <property type="entry name" value="CARBOXYLESTERASE_B_2"/>
    <property type="match status" value="1"/>
</dbReference>
<dbReference type="PANTHER" id="PTHR11559">
    <property type="entry name" value="CARBOXYLESTERASE"/>
    <property type="match status" value="1"/>
</dbReference>
<dbReference type="InterPro" id="IPR019826">
    <property type="entry name" value="Carboxylesterase_B_AS"/>
</dbReference>
<dbReference type="Proteomes" id="UP000198553">
    <property type="component" value="Unassembled WGS sequence"/>
</dbReference>
<dbReference type="AlphaFoldDB" id="A0A1H8JYP5"/>
<protein>
    <recommendedName>
        <fullName evidence="3">Carboxylic ester hydrolase</fullName>
        <ecNumber evidence="3">3.1.1.-</ecNumber>
    </recommendedName>
</protein>
<dbReference type="STRING" id="930146.SAMN05192533_12338"/>
<dbReference type="GO" id="GO:0016787">
    <property type="term" value="F:hydrolase activity"/>
    <property type="evidence" value="ECO:0007669"/>
    <property type="project" value="UniProtKB-KW"/>
</dbReference>
<dbReference type="InterPro" id="IPR002018">
    <property type="entry name" value="CarbesteraseB"/>
</dbReference>
<dbReference type="Pfam" id="PF00135">
    <property type="entry name" value="COesterase"/>
    <property type="match status" value="1"/>
</dbReference>
<dbReference type="EMBL" id="FOBW01000023">
    <property type="protein sequence ID" value="SEN85813.1"/>
    <property type="molecule type" value="Genomic_DNA"/>
</dbReference>
<dbReference type="InterPro" id="IPR019819">
    <property type="entry name" value="Carboxylesterase_B_CS"/>
</dbReference>
<dbReference type="SUPFAM" id="SSF53474">
    <property type="entry name" value="alpha/beta-Hydrolases"/>
    <property type="match status" value="1"/>
</dbReference>
<proteinExistence type="inferred from homology"/>
<feature type="domain" description="Carboxylesterase type B" evidence="4">
    <location>
        <begin position="4"/>
        <end position="484"/>
    </location>
</feature>
<sequence length="497" mass="54458">MSNLIVESTYGKLQGEQVNGVCSWKGIPFAKPPVGPLRFRAPELPDSWEGTRDATSFSAVAPQTRRDIMEFFGNDISNVSEDCLYLNVWSPAADDKKRPVMVWIHGGAFLAGSGSSNWYDGTSFANQGDVVVVTINYRLGVLGFLHLGEIGGADYATSGNCGILDQVAALQWVQENISKFGGDPNNVTIFGESAGAMSVGTLLGFPSAQGLFHKAILQSGAAASVHTAETATKVAGHLLTALQVEPTNLSKLEEMPVEQLLQAADLLPAMSLQPVIDGVSLPKHPEEAIAEGSAKDVTSLIGTNKDEFTIFTHFDPEWKDADDAKIKAIFDKTFGQLVPLISQHFAANVPLGQELFNKLVTITVFTHPARKLAELQAKQGAPVWMYRFDWETPVFNGALKATHALEIPFVWNNLDDENTINFTGNSPDRQLLASQMHQAWINFARNGDPNTTDLQEWPAYDLNNRSTMIFNRDSSVENDPNRMERIMWEQAAMLMKS</sequence>
<comment type="similarity">
    <text evidence="1 3">Belongs to the type-B carboxylesterase/lipase family.</text>
</comment>
<dbReference type="PROSITE" id="PS00122">
    <property type="entry name" value="CARBOXYLESTERASE_B_1"/>
    <property type="match status" value="1"/>
</dbReference>
<keyword evidence="6" id="KW-1185">Reference proteome</keyword>
<evidence type="ECO:0000256" key="1">
    <source>
        <dbReference type="ARBA" id="ARBA00005964"/>
    </source>
</evidence>
<organism evidence="5 6">
    <name type="scientific">Mesobacillus persicus</name>
    <dbReference type="NCBI Taxonomy" id="930146"/>
    <lineage>
        <taxon>Bacteria</taxon>
        <taxon>Bacillati</taxon>
        <taxon>Bacillota</taxon>
        <taxon>Bacilli</taxon>
        <taxon>Bacillales</taxon>
        <taxon>Bacillaceae</taxon>
        <taxon>Mesobacillus</taxon>
    </lineage>
</organism>
<evidence type="ECO:0000256" key="2">
    <source>
        <dbReference type="ARBA" id="ARBA00022801"/>
    </source>
</evidence>
<dbReference type="EC" id="3.1.1.-" evidence="3"/>
<evidence type="ECO:0000256" key="3">
    <source>
        <dbReference type="RuleBase" id="RU361235"/>
    </source>
</evidence>
<name>A0A1H8JYP5_9BACI</name>
<dbReference type="InterPro" id="IPR050309">
    <property type="entry name" value="Type-B_Carboxylest/Lipase"/>
</dbReference>
<evidence type="ECO:0000259" key="4">
    <source>
        <dbReference type="Pfam" id="PF00135"/>
    </source>
</evidence>
<accession>A0A1H8JYP5</accession>
<gene>
    <name evidence="5" type="ORF">SAMN05192533_12338</name>
</gene>